<dbReference type="InterPro" id="IPR011010">
    <property type="entry name" value="DNA_brk_join_enz"/>
</dbReference>
<dbReference type="Gene3D" id="1.10.150.130">
    <property type="match status" value="1"/>
</dbReference>
<keyword evidence="2" id="KW-0238">DNA-binding</keyword>
<accession>A0ABV2SRF5</accession>
<dbReference type="InterPro" id="IPR025269">
    <property type="entry name" value="SAM-like_dom"/>
</dbReference>
<dbReference type="CDD" id="cd01185">
    <property type="entry name" value="INTN1_C_like"/>
    <property type="match status" value="1"/>
</dbReference>
<name>A0ABV2SRF5_9FLAO</name>
<dbReference type="InterPro" id="IPR013762">
    <property type="entry name" value="Integrase-like_cat_sf"/>
</dbReference>
<sequence length="406" mass="47791">MQTSLSLSLDTRRVRKDNSYPIIIRLGHFQKTTSISTGQSVQEIYWDDKKKQVRRSFKGVKSVQFLNNLLLSELAKAQEIINRLHFKGELDFLSVKQLKNKIVRKSKYESFFEYGLHKANELREAQRFGTARNYEGVISILKTFTRNKNLNFNELNHDFLQRFEQFHLAKPGNSQNGLASYMRTIKAIYNKGIKEDIIERENYPFYKYQIKTNPTEKRAIKVEHIKKILELDLINEHSLFHYRNYFLLSYMTMGMSYIDMAFLKKSNFVDGRIKFHRKKTSKMYDIKITEQASEILKFYLPKKKLNDFILPILKRDSLELQYKDAQWGLKNYNKGLKKIAELCSIEERLTSYVSRHSFATHALFKNIPLLAISSMLGHSNLSTTQIYLKSLPNDILDGYNKNLVDL</sequence>
<feature type="domain" description="Tyr recombinase" evidence="4">
    <location>
        <begin position="215"/>
        <end position="400"/>
    </location>
</feature>
<evidence type="ECO:0000256" key="3">
    <source>
        <dbReference type="ARBA" id="ARBA00023172"/>
    </source>
</evidence>
<comment type="caution">
    <text evidence="5">The sequence shown here is derived from an EMBL/GenBank/DDBJ whole genome shotgun (WGS) entry which is preliminary data.</text>
</comment>
<dbReference type="InterPro" id="IPR010998">
    <property type="entry name" value="Integrase_recombinase_N"/>
</dbReference>
<evidence type="ECO:0000313" key="5">
    <source>
        <dbReference type="EMBL" id="MET6989738.1"/>
    </source>
</evidence>
<evidence type="ECO:0000256" key="1">
    <source>
        <dbReference type="ARBA" id="ARBA00008857"/>
    </source>
</evidence>
<organism evidence="5 6">
    <name type="scientific">Sediminicola arcticus</name>
    <dbReference type="NCBI Taxonomy" id="1574308"/>
    <lineage>
        <taxon>Bacteria</taxon>
        <taxon>Pseudomonadati</taxon>
        <taxon>Bacteroidota</taxon>
        <taxon>Flavobacteriia</taxon>
        <taxon>Flavobacteriales</taxon>
        <taxon>Flavobacteriaceae</taxon>
        <taxon>Sediminicola</taxon>
    </lineage>
</organism>
<dbReference type="SUPFAM" id="SSF56349">
    <property type="entry name" value="DNA breaking-rejoining enzymes"/>
    <property type="match status" value="1"/>
</dbReference>
<dbReference type="PROSITE" id="PS51898">
    <property type="entry name" value="TYR_RECOMBINASE"/>
    <property type="match status" value="1"/>
</dbReference>
<protein>
    <submittedName>
        <fullName evidence="5">Site-specific integrase</fullName>
    </submittedName>
</protein>
<dbReference type="Gene3D" id="1.10.443.10">
    <property type="entry name" value="Intergrase catalytic core"/>
    <property type="match status" value="1"/>
</dbReference>
<dbReference type="RefSeq" id="WP_354614111.1">
    <property type="nucleotide sequence ID" value="NZ_JBEXAE010000001.1"/>
</dbReference>
<keyword evidence="3" id="KW-0233">DNA recombination</keyword>
<comment type="similarity">
    <text evidence="1">Belongs to the 'phage' integrase family.</text>
</comment>
<dbReference type="Pfam" id="PF13102">
    <property type="entry name" value="Phage_int_SAM_5"/>
    <property type="match status" value="1"/>
</dbReference>
<dbReference type="EMBL" id="JBEXAE010000001">
    <property type="protein sequence ID" value="MET6989738.1"/>
    <property type="molecule type" value="Genomic_DNA"/>
</dbReference>
<evidence type="ECO:0000259" key="4">
    <source>
        <dbReference type="PROSITE" id="PS51898"/>
    </source>
</evidence>
<reference evidence="5 6" key="1">
    <citation type="submission" date="2024-07" db="EMBL/GenBank/DDBJ databases">
        <title>The genome sequence of type strain Sediminicola arcticus GDMCC 1.2805.</title>
        <authorList>
            <person name="Liu Y."/>
        </authorList>
    </citation>
    <scope>NUCLEOTIDE SEQUENCE [LARGE SCALE GENOMIC DNA]</scope>
    <source>
        <strain evidence="5 6">GDMCC 1.2805</strain>
    </source>
</reference>
<evidence type="ECO:0000313" key="6">
    <source>
        <dbReference type="Proteomes" id="UP001549799"/>
    </source>
</evidence>
<dbReference type="Pfam" id="PF00589">
    <property type="entry name" value="Phage_integrase"/>
    <property type="match status" value="1"/>
</dbReference>
<proteinExistence type="inferred from homology"/>
<dbReference type="InterPro" id="IPR050090">
    <property type="entry name" value="Tyrosine_recombinase_XerCD"/>
</dbReference>
<dbReference type="Pfam" id="PF17293">
    <property type="entry name" value="Arm-DNA-bind_5"/>
    <property type="match status" value="1"/>
</dbReference>
<evidence type="ECO:0000256" key="2">
    <source>
        <dbReference type="ARBA" id="ARBA00023125"/>
    </source>
</evidence>
<dbReference type="Proteomes" id="UP001549799">
    <property type="component" value="Unassembled WGS sequence"/>
</dbReference>
<dbReference type="InterPro" id="IPR035386">
    <property type="entry name" value="Arm-DNA-bind_5"/>
</dbReference>
<keyword evidence="6" id="KW-1185">Reference proteome</keyword>
<dbReference type="PANTHER" id="PTHR30349:SF64">
    <property type="entry name" value="PROPHAGE INTEGRASE INTD-RELATED"/>
    <property type="match status" value="1"/>
</dbReference>
<gene>
    <name evidence="5" type="ORF">ABXZ36_03640</name>
</gene>
<dbReference type="InterPro" id="IPR002104">
    <property type="entry name" value="Integrase_catalytic"/>
</dbReference>
<dbReference type="PANTHER" id="PTHR30349">
    <property type="entry name" value="PHAGE INTEGRASE-RELATED"/>
    <property type="match status" value="1"/>
</dbReference>